<dbReference type="SUPFAM" id="SSF82679">
    <property type="entry name" value="N-utilization substance G protein NusG, N-terminal domain"/>
    <property type="match status" value="1"/>
</dbReference>
<evidence type="ECO:0000313" key="1">
    <source>
        <dbReference type="EMBL" id="RGX91562.1"/>
    </source>
</evidence>
<proteinExistence type="predicted"/>
<comment type="caution">
    <text evidence="1">The sequence shown here is derived from an EMBL/GenBank/DDBJ whole genome shotgun (WGS) entry which is preliminary data.</text>
</comment>
<organism evidence="1 2">
    <name type="scientific">Segatella copri</name>
    <dbReference type="NCBI Taxonomy" id="165179"/>
    <lineage>
        <taxon>Bacteria</taxon>
        <taxon>Pseudomonadati</taxon>
        <taxon>Bacteroidota</taxon>
        <taxon>Bacteroidia</taxon>
        <taxon>Bacteroidales</taxon>
        <taxon>Prevotellaceae</taxon>
        <taxon>Segatella</taxon>
    </lineage>
</organism>
<reference evidence="1 2" key="1">
    <citation type="submission" date="2018-08" db="EMBL/GenBank/DDBJ databases">
        <title>A genome reference for cultivated species of the human gut microbiota.</title>
        <authorList>
            <person name="Zou Y."/>
            <person name="Xue W."/>
            <person name="Luo G."/>
        </authorList>
    </citation>
    <scope>NUCLEOTIDE SEQUENCE [LARGE SCALE GENOMIC DNA]</scope>
    <source>
        <strain evidence="1 2">OF03-3</strain>
    </source>
</reference>
<name>A0AA92UNK7_9BACT</name>
<accession>A0AA92UNK7</accession>
<evidence type="ECO:0000313" key="2">
    <source>
        <dbReference type="Proteomes" id="UP000285604"/>
    </source>
</evidence>
<protein>
    <submittedName>
        <fullName evidence="1">Uncharacterized protein</fullName>
    </submittedName>
</protein>
<dbReference type="AlphaFoldDB" id="A0AA92UNK7"/>
<dbReference type="InterPro" id="IPR036735">
    <property type="entry name" value="NGN_dom_sf"/>
</dbReference>
<dbReference type="GO" id="GO:0006354">
    <property type="term" value="P:DNA-templated transcription elongation"/>
    <property type="evidence" value="ECO:0007669"/>
    <property type="project" value="InterPro"/>
</dbReference>
<dbReference type="EMBL" id="QSCI01000073">
    <property type="protein sequence ID" value="RGX91562.1"/>
    <property type="molecule type" value="Genomic_DNA"/>
</dbReference>
<dbReference type="Proteomes" id="UP000285604">
    <property type="component" value="Unassembled WGS sequence"/>
</dbReference>
<sequence>MWFIVNTGKFQEQKTKEFLEETYPGIIKQVYLPKCRTWYQDADGEERFRLKPLIYGMVFIKADNPQVLGKILSHWGYFVYERTVRDLETGEMRKGKLVSSAHLLCRDVKKLNQEGIIKNATIPNEDMERFIYYSDKIADGIEGLSIVDKRYDDLAQVNDTIRIYSGSLAGWVGVVKQVKHKGKKDRHLLVRFGNNRCLNISNIRQYDMQVEHEATKGPKAEAMGAWRAIDQMIGYWQAKNPSDNAYAALRNLFMEYQKKLAHPRSRNMSDSDYNSRMEEKVIEQQQMVLAQLDDTMRNNFRILSDYFHASENALRQWLDELIPDATLRPFLTPTSGVIIPEEQDYAVLHHNGITELIHRCNLRDLFQARNNESGKKEQTIDEDYEYYAHFALLRTEAGTVKAICSWGGFYDYYASQSQEERERFHADLESKKYPRLLQLLTQGEYQFEKVSGIGGFSIDTGIAYTEDQEELGRSVNAFFAQRTSLFTSLASAAVEMWQGTRLLVWRKLLQRHVLLHKVPAS</sequence>
<gene>
    <name evidence="1" type="ORF">DXA63_12645</name>
</gene>